<dbReference type="GO" id="GO:0016779">
    <property type="term" value="F:nucleotidyltransferase activity"/>
    <property type="evidence" value="ECO:0007669"/>
    <property type="project" value="UniProtKB-KW"/>
</dbReference>
<dbReference type="Pfam" id="PF01129">
    <property type="entry name" value="ART"/>
    <property type="match status" value="1"/>
</dbReference>
<dbReference type="PANTHER" id="PTHR45641:SF19">
    <property type="entry name" value="NEPHROCYSTIN-3"/>
    <property type="match status" value="1"/>
</dbReference>
<evidence type="ECO:0000256" key="1">
    <source>
        <dbReference type="ARBA" id="ARBA00009558"/>
    </source>
</evidence>
<evidence type="ECO:0000256" key="7">
    <source>
        <dbReference type="ARBA" id="ARBA00047597"/>
    </source>
</evidence>
<protein>
    <recommendedName>
        <fullName evidence="9">NAD(P)(+)--arginine ADP-ribosyltransferase</fullName>
        <ecNumber evidence="9">2.4.2.31</ecNumber>
    </recommendedName>
    <alternativeName>
        <fullName evidence="9">Mono(ADP-ribosyl)transferase</fullName>
    </alternativeName>
</protein>
<comment type="similarity">
    <text evidence="1 9">Belongs to the Arg-specific ADP-ribosyltransferase family.</text>
</comment>
<dbReference type="GO" id="GO:0106274">
    <property type="term" value="F:NAD+-protein-arginine ADP-ribosyltransferase activity"/>
    <property type="evidence" value="ECO:0007669"/>
    <property type="project" value="UniProtKB-EC"/>
</dbReference>
<keyword evidence="3 9" id="KW-0808">Transferase</keyword>
<evidence type="ECO:0000256" key="3">
    <source>
        <dbReference type="ARBA" id="ARBA00022679"/>
    </source>
</evidence>
<accession>A0A816EMF1</accession>
<evidence type="ECO:0000313" key="11">
    <source>
        <dbReference type="Proteomes" id="UP000663828"/>
    </source>
</evidence>
<keyword evidence="6 8" id="KW-0802">TPR repeat</keyword>
<evidence type="ECO:0000256" key="5">
    <source>
        <dbReference type="ARBA" id="ARBA00022737"/>
    </source>
</evidence>
<organism evidence="10 11">
    <name type="scientific">Adineta ricciae</name>
    <name type="common">Rotifer</name>
    <dbReference type="NCBI Taxonomy" id="249248"/>
    <lineage>
        <taxon>Eukaryota</taxon>
        <taxon>Metazoa</taxon>
        <taxon>Spiralia</taxon>
        <taxon>Gnathifera</taxon>
        <taxon>Rotifera</taxon>
        <taxon>Eurotatoria</taxon>
        <taxon>Bdelloidea</taxon>
        <taxon>Adinetida</taxon>
        <taxon>Adinetidae</taxon>
        <taxon>Adineta</taxon>
    </lineage>
</organism>
<feature type="repeat" description="TPR" evidence="8">
    <location>
        <begin position="505"/>
        <end position="538"/>
    </location>
</feature>
<proteinExistence type="inferred from homology"/>
<keyword evidence="9" id="KW-0521">NADP</keyword>
<keyword evidence="4" id="KW-0548">Nucleotidyltransferase</keyword>
<keyword evidence="11" id="KW-1185">Reference proteome</keyword>
<evidence type="ECO:0000256" key="6">
    <source>
        <dbReference type="ARBA" id="ARBA00022803"/>
    </source>
</evidence>
<keyword evidence="2 9" id="KW-0328">Glycosyltransferase</keyword>
<dbReference type="AlphaFoldDB" id="A0A816EMF1"/>
<dbReference type="InterPro" id="IPR019734">
    <property type="entry name" value="TPR_rpt"/>
</dbReference>
<evidence type="ECO:0000313" key="10">
    <source>
        <dbReference type="EMBL" id="CAF1647916.1"/>
    </source>
</evidence>
<sequence>MNADKLMDFNLSNLSSQVSVNDRLHVTHSQDRRSDITVVWLEKKSSIDINQARLLNVNNRCSLICFSNISKCLKYLKRTRSRDYVIMIIVCYSLETIQRLIYLLGQNRLVQTIFVVGSYCDGSDYLPLFSDSFRLFSSRRTLFNVLQKRIEQVDKHHWDSGIFTTFYRKEKAMKDVQQNLATFVWTHVYKVLLTKMSREDLQDKCQMLSECRAYYRHDKTQLDHLKTFQCQYQSKDVIHWYTKPYFLYSLINRALRSEDMWNLYAFRYIIIDLHHRLEELSQSQNCSSIRVYRGTKLNRDELEQFQVGNLVSTNAFLSCSTNRKVSEMFISTNNNRLASQQSVLFLIDVDRRISPKTIFADVSHQSVFPDENEVIFTFGSTFLIDEINFDKRKCIWVVRMSATSNKNALIDQYEKYILERLQFTDPTILYAHALANISSNFGQALSYFHRLLRILPVDHLERPNIYYNLGRLYHFLDKSDKSLHYFRCARLLIRRLLPERIFDYCRILRGLGLVYLEMRDSNRAIQWLEQALILHNKSFSNNHTELPFHLNRLAYGYFQATNYHRALEVLHEAERFFLRKMPVNHQGYGQTLHITGLVHRALGDDSKALIAFEDAVKKQHSFLSVDHPRLASTYYQLSLLHADHNHNELALDCIQKALKIQLIKLPPSHSQLRLSKELLQRLR</sequence>
<evidence type="ECO:0000256" key="2">
    <source>
        <dbReference type="ARBA" id="ARBA00022676"/>
    </source>
</evidence>
<dbReference type="EMBL" id="CAJNOR010009762">
    <property type="protein sequence ID" value="CAF1647916.1"/>
    <property type="molecule type" value="Genomic_DNA"/>
</dbReference>
<comment type="catalytic activity">
    <reaction evidence="7 9">
        <text>L-arginyl-[protein] + NAD(+) = N(omega)-(ADP-D-ribosyl)-L-arginyl-[protein] + nicotinamide + H(+)</text>
        <dbReference type="Rhea" id="RHEA:19149"/>
        <dbReference type="Rhea" id="RHEA-COMP:10532"/>
        <dbReference type="Rhea" id="RHEA-COMP:15087"/>
        <dbReference type="ChEBI" id="CHEBI:15378"/>
        <dbReference type="ChEBI" id="CHEBI:17154"/>
        <dbReference type="ChEBI" id="CHEBI:29965"/>
        <dbReference type="ChEBI" id="CHEBI:57540"/>
        <dbReference type="ChEBI" id="CHEBI:142554"/>
        <dbReference type="EC" id="2.4.2.31"/>
    </reaction>
</comment>
<dbReference type="Pfam" id="PF13181">
    <property type="entry name" value="TPR_8"/>
    <property type="match status" value="1"/>
</dbReference>
<dbReference type="Gene3D" id="1.25.40.10">
    <property type="entry name" value="Tetratricopeptide repeat domain"/>
    <property type="match status" value="2"/>
</dbReference>
<comment type="caution">
    <text evidence="10">The sequence shown here is derived from an EMBL/GenBank/DDBJ whole genome shotgun (WGS) entry which is preliminary data.</text>
</comment>
<dbReference type="PANTHER" id="PTHR45641">
    <property type="entry name" value="TETRATRICOPEPTIDE REPEAT PROTEIN (AFU_ORTHOLOGUE AFUA_6G03870)"/>
    <property type="match status" value="1"/>
</dbReference>
<dbReference type="PROSITE" id="PS50005">
    <property type="entry name" value="TPR"/>
    <property type="match status" value="1"/>
</dbReference>
<keyword evidence="9" id="KW-0520">NAD</keyword>
<evidence type="ECO:0000256" key="9">
    <source>
        <dbReference type="RuleBase" id="RU361228"/>
    </source>
</evidence>
<dbReference type="InterPro" id="IPR000768">
    <property type="entry name" value="ART"/>
</dbReference>
<gene>
    <name evidence="10" type="ORF">XAT740_LOCUS54435</name>
</gene>
<dbReference type="Proteomes" id="UP000663828">
    <property type="component" value="Unassembled WGS sequence"/>
</dbReference>
<dbReference type="SMART" id="SM00028">
    <property type="entry name" value="TPR"/>
    <property type="match status" value="5"/>
</dbReference>
<dbReference type="Gene3D" id="3.90.176.10">
    <property type="entry name" value="Toxin ADP-ribosyltransferase, Chain A, domain 1"/>
    <property type="match status" value="1"/>
</dbReference>
<evidence type="ECO:0000256" key="4">
    <source>
        <dbReference type="ARBA" id="ARBA00022695"/>
    </source>
</evidence>
<dbReference type="InterPro" id="IPR011990">
    <property type="entry name" value="TPR-like_helical_dom_sf"/>
</dbReference>
<dbReference type="PROSITE" id="PS51996">
    <property type="entry name" value="TR_MART"/>
    <property type="match status" value="1"/>
</dbReference>
<reference evidence="10" key="1">
    <citation type="submission" date="2021-02" db="EMBL/GenBank/DDBJ databases">
        <authorList>
            <person name="Nowell W R."/>
        </authorList>
    </citation>
    <scope>NUCLEOTIDE SEQUENCE</scope>
</reference>
<evidence type="ECO:0000256" key="8">
    <source>
        <dbReference type="PROSITE-ProRule" id="PRU00339"/>
    </source>
</evidence>
<keyword evidence="5" id="KW-0677">Repeat</keyword>
<dbReference type="SUPFAM" id="SSF48452">
    <property type="entry name" value="TPR-like"/>
    <property type="match status" value="2"/>
</dbReference>
<dbReference type="EC" id="2.4.2.31" evidence="9"/>
<name>A0A816EMF1_ADIRI</name>
<dbReference type="SUPFAM" id="SSF56399">
    <property type="entry name" value="ADP-ribosylation"/>
    <property type="match status" value="1"/>
</dbReference>